<evidence type="ECO:0000313" key="3">
    <source>
        <dbReference type="EMBL" id="MDN2480881.1"/>
    </source>
</evidence>
<protein>
    <submittedName>
        <fullName evidence="3">Glycosyltransferase family 4 protein</fullName>
        <ecNumber evidence="3">2.4.-.-</ecNumber>
    </submittedName>
</protein>
<dbReference type="GO" id="GO:0016757">
    <property type="term" value="F:glycosyltransferase activity"/>
    <property type="evidence" value="ECO:0007669"/>
    <property type="project" value="UniProtKB-KW"/>
</dbReference>
<name>A0ABT7XYM2_9VIBR</name>
<accession>A0ABT7XYM2</accession>
<dbReference type="RefSeq" id="WP_289961038.1">
    <property type="nucleotide sequence ID" value="NZ_JAUEOZ010000001.1"/>
</dbReference>
<keyword evidence="4" id="KW-1185">Reference proteome</keyword>
<keyword evidence="1" id="KW-0812">Transmembrane</keyword>
<dbReference type="EMBL" id="JAUEOZ010000001">
    <property type="protein sequence ID" value="MDN2480881.1"/>
    <property type="molecule type" value="Genomic_DNA"/>
</dbReference>
<evidence type="ECO:0000259" key="2">
    <source>
        <dbReference type="Pfam" id="PF00534"/>
    </source>
</evidence>
<dbReference type="CDD" id="cd03801">
    <property type="entry name" value="GT4_PimA-like"/>
    <property type="match status" value="1"/>
</dbReference>
<feature type="domain" description="Glycosyl transferase family 1" evidence="2">
    <location>
        <begin position="205"/>
        <end position="358"/>
    </location>
</feature>
<dbReference type="Proteomes" id="UP001169719">
    <property type="component" value="Unassembled WGS sequence"/>
</dbReference>
<dbReference type="InterPro" id="IPR001296">
    <property type="entry name" value="Glyco_trans_1"/>
</dbReference>
<evidence type="ECO:0000313" key="4">
    <source>
        <dbReference type="Proteomes" id="UP001169719"/>
    </source>
</evidence>
<dbReference type="PANTHER" id="PTHR45947">
    <property type="entry name" value="SULFOQUINOVOSYL TRANSFERASE SQD2"/>
    <property type="match status" value="1"/>
</dbReference>
<keyword evidence="3" id="KW-0808">Transferase</keyword>
<organism evidence="3 4">
    <name type="scientific">Vibrio agarivorans</name>
    <dbReference type="NCBI Taxonomy" id="153622"/>
    <lineage>
        <taxon>Bacteria</taxon>
        <taxon>Pseudomonadati</taxon>
        <taxon>Pseudomonadota</taxon>
        <taxon>Gammaproteobacteria</taxon>
        <taxon>Vibrionales</taxon>
        <taxon>Vibrionaceae</taxon>
        <taxon>Vibrio</taxon>
    </lineage>
</organism>
<keyword evidence="3" id="KW-0328">Glycosyltransferase</keyword>
<comment type="caution">
    <text evidence="3">The sequence shown here is derived from an EMBL/GenBank/DDBJ whole genome shotgun (WGS) entry which is preliminary data.</text>
</comment>
<dbReference type="Pfam" id="PF00534">
    <property type="entry name" value="Glycos_transf_1"/>
    <property type="match status" value="1"/>
</dbReference>
<dbReference type="SUPFAM" id="SSF53756">
    <property type="entry name" value="UDP-Glycosyltransferase/glycogen phosphorylase"/>
    <property type="match status" value="1"/>
</dbReference>
<dbReference type="EC" id="2.4.-.-" evidence="3"/>
<reference evidence="3" key="1">
    <citation type="submission" date="2024-05" db="EMBL/GenBank/DDBJ databases">
        <title>Genome Sequences of Four Agar- Degrading Marine Bacteria.</title>
        <authorList>
            <person name="Phillips E.K."/>
            <person name="Shaffer J.C."/>
            <person name="Henson M.W."/>
            <person name="Temperton B."/>
            <person name="Thrash C.J."/>
            <person name="Martin M.O."/>
        </authorList>
    </citation>
    <scope>NUCLEOTIDE SEQUENCE</scope>
    <source>
        <strain evidence="3">EKP203</strain>
    </source>
</reference>
<feature type="transmembrane region" description="Helical" evidence="1">
    <location>
        <begin position="86"/>
        <end position="104"/>
    </location>
</feature>
<dbReference type="PANTHER" id="PTHR45947:SF3">
    <property type="entry name" value="SULFOQUINOVOSYL TRANSFERASE SQD2"/>
    <property type="match status" value="1"/>
</dbReference>
<keyword evidence="1" id="KW-0472">Membrane</keyword>
<dbReference type="Gene3D" id="3.40.50.2000">
    <property type="entry name" value="Glycogen Phosphorylase B"/>
    <property type="match status" value="2"/>
</dbReference>
<keyword evidence="1" id="KW-1133">Transmembrane helix</keyword>
<dbReference type="InterPro" id="IPR050194">
    <property type="entry name" value="Glycosyltransferase_grp1"/>
</dbReference>
<proteinExistence type="predicted"/>
<gene>
    <name evidence="3" type="ORF">QWJ08_05695</name>
</gene>
<sequence>MKTVNQQHVIVYDPIPFHGGSKVATLHAMEQADENIHFHVISSHPDSWTLKETVVNVNLSISVSQLPLPKSLARYTQGALYWLKQCYLLMMLVIYTLALCTRYWQLPSKIILASGPGVDLAGYLLAFVIRLPAVQLVHGPVGKSRASKWCLSQGHPTFYLESAKPSLLTTLATPFAELPKHFHPFVNGIPRSQWPTDRHENKEWHHPTVFWAASLLKWKGLDLLIDSLQRHELSQHLHSTICYIKPEKTSAEVCQAPVALENSHWHRSPSQLDELRAASDIYVSTSQYEPFGLSTLEALAAGLIVVIPADGAYWDHKLQHGFTCFKYRQNDADSLNQILEHICRNLSTCQKVGKNGQKIANQYKASDTYRDIAQAMQGNVTNHRSHKLGEL</sequence>
<evidence type="ECO:0000256" key="1">
    <source>
        <dbReference type="SAM" id="Phobius"/>
    </source>
</evidence>